<evidence type="ECO:0000313" key="2">
    <source>
        <dbReference type="Proteomes" id="UP001634394"/>
    </source>
</evidence>
<accession>A0ABD3WAC5</accession>
<proteinExistence type="predicted"/>
<dbReference type="EMBL" id="JBJQND010000008">
    <property type="protein sequence ID" value="KAL3869698.1"/>
    <property type="molecule type" value="Genomic_DNA"/>
</dbReference>
<sequence>MISSLQDMWLECNMNLGMQENVAAKWWNVIREKYSEEHRAYHTLAHLEEMFRNMEQCRIALHEPELVSLTVFFHDVIYEPKARDNEEKSAELFDNFAAEDLQSKFPDGCLKVKEWILATKTHRTEVHMTPDLYRNDDLHYFLDLDMAVLGRDPKDYQEYASQIRQEYHHLPESEFCTGRAEVLKKFVAVPNIYATKFFRDKLEQRARENISMEIKRLEQSTKR</sequence>
<reference evidence="1 2" key="1">
    <citation type="submission" date="2024-11" db="EMBL/GenBank/DDBJ databases">
        <title>Chromosome-level genome assembly of the freshwater bivalve Anodonta woodiana.</title>
        <authorList>
            <person name="Chen X."/>
        </authorList>
    </citation>
    <scope>NUCLEOTIDE SEQUENCE [LARGE SCALE GENOMIC DNA]</scope>
    <source>
        <strain evidence="1">MN2024</strain>
        <tissue evidence="1">Gills</tissue>
    </source>
</reference>
<evidence type="ECO:0008006" key="3">
    <source>
        <dbReference type="Google" id="ProtNLM"/>
    </source>
</evidence>
<gene>
    <name evidence="1" type="ORF">ACJMK2_042350</name>
</gene>
<protein>
    <recommendedName>
        <fullName evidence="3">Metal-dependent HD superfamily phosphohydrolase</fullName>
    </recommendedName>
</protein>
<organism evidence="1 2">
    <name type="scientific">Sinanodonta woodiana</name>
    <name type="common">Chinese pond mussel</name>
    <name type="synonym">Anodonta woodiana</name>
    <dbReference type="NCBI Taxonomy" id="1069815"/>
    <lineage>
        <taxon>Eukaryota</taxon>
        <taxon>Metazoa</taxon>
        <taxon>Spiralia</taxon>
        <taxon>Lophotrochozoa</taxon>
        <taxon>Mollusca</taxon>
        <taxon>Bivalvia</taxon>
        <taxon>Autobranchia</taxon>
        <taxon>Heteroconchia</taxon>
        <taxon>Palaeoheterodonta</taxon>
        <taxon>Unionida</taxon>
        <taxon>Unionoidea</taxon>
        <taxon>Unionidae</taxon>
        <taxon>Unioninae</taxon>
        <taxon>Sinanodonta</taxon>
    </lineage>
</organism>
<dbReference type="PANTHER" id="PTHR21174">
    <property type="match status" value="1"/>
</dbReference>
<dbReference type="SUPFAM" id="SSF109604">
    <property type="entry name" value="HD-domain/PDEase-like"/>
    <property type="match status" value="1"/>
</dbReference>
<dbReference type="Proteomes" id="UP001634394">
    <property type="component" value="Unassembled WGS sequence"/>
</dbReference>
<dbReference type="InterPro" id="IPR009218">
    <property type="entry name" value="HD_phosphohydro"/>
</dbReference>
<name>A0ABD3WAC5_SINWO</name>
<dbReference type="PIRSF" id="PIRSF035170">
    <property type="entry name" value="HD_phosphohydro"/>
    <property type="match status" value="1"/>
</dbReference>
<keyword evidence="2" id="KW-1185">Reference proteome</keyword>
<evidence type="ECO:0000313" key="1">
    <source>
        <dbReference type="EMBL" id="KAL3869698.1"/>
    </source>
</evidence>
<dbReference type="AlphaFoldDB" id="A0ABD3WAC5"/>
<comment type="caution">
    <text evidence="1">The sequence shown here is derived from an EMBL/GenBank/DDBJ whole genome shotgun (WGS) entry which is preliminary data.</text>
</comment>
<dbReference type="PANTHER" id="PTHR21174:SF0">
    <property type="entry name" value="HD PHOSPHOHYDROLASE FAMILY PROTEIN-RELATED"/>
    <property type="match status" value="1"/>
</dbReference>